<evidence type="ECO:0000256" key="1">
    <source>
        <dbReference type="SAM" id="MobiDB-lite"/>
    </source>
</evidence>
<feature type="signal peptide" evidence="2">
    <location>
        <begin position="1"/>
        <end position="27"/>
    </location>
</feature>
<dbReference type="RefSeq" id="WP_120734687.1">
    <property type="nucleotide sequence ID" value="NZ_CP032568.1"/>
</dbReference>
<feature type="compositionally biased region" description="Low complexity" evidence="1">
    <location>
        <begin position="44"/>
        <end position="61"/>
    </location>
</feature>
<evidence type="ECO:0000313" key="4">
    <source>
        <dbReference type="Proteomes" id="UP000267164"/>
    </source>
</evidence>
<feature type="chain" id="PRO_5017248806" description="Secreted protein" evidence="2">
    <location>
        <begin position="28"/>
        <end position="103"/>
    </location>
</feature>
<dbReference type="EMBL" id="CP032568">
    <property type="protein sequence ID" value="AYF72743.1"/>
    <property type="molecule type" value="Genomic_DNA"/>
</dbReference>
<dbReference type="AlphaFoldDB" id="A0A386Z680"/>
<feature type="region of interest" description="Disordered" evidence="1">
    <location>
        <begin position="36"/>
        <end position="95"/>
    </location>
</feature>
<proteinExistence type="predicted"/>
<keyword evidence="2" id="KW-0732">Signal</keyword>
<feature type="compositionally biased region" description="Polar residues" evidence="1">
    <location>
        <begin position="62"/>
        <end position="85"/>
    </location>
</feature>
<sequence length="103" mass="10051">MLTPVRTAVAAAAVFAGLLAPVAAATADTLPLTPMAQSAEPVASGSSGTGSVNTGPTGTGSFDPSPTGSSNVIKSLQTGSGSCTKPSFPIVDGFPPPWCVLYN</sequence>
<accession>A0A386Z680</accession>
<dbReference type="OrthoDB" id="9977395at2"/>
<reference evidence="3 4" key="1">
    <citation type="submission" date="2018-09" db="EMBL/GenBank/DDBJ databases">
        <title>Nocardia yunnanensis sp. nov., an actinomycete isolated from a soil sample.</title>
        <authorList>
            <person name="Zhang J."/>
        </authorList>
    </citation>
    <scope>NUCLEOTIDE SEQUENCE [LARGE SCALE GENOMIC DNA]</scope>
    <source>
        <strain evidence="3 4">CFHS0054</strain>
    </source>
</reference>
<evidence type="ECO:0000313" key="3">
    <source>
        <dbReference type="EMBL" id="AYF72743.1"/>
    </source>
</evidence>
<dbReference type="KEGG" id="nyu:D7D52_01345"/>
<evidence type="ECO:0000256" key="2">
    <source>
        <dbReference type="SAM" id="SignalP"/>
    </source>
</evidence>
<gene>
    <name evidence="3" type="ORF">D7D52_01345</name>
</gene>
<name>A0A386Z680_9NOCA</name>
<protein>
    <recommendedName>
        <fullName evidence="5">Secreted protein</fullName>
    </recommendedName>
</protein>
<organism evidence="3 4">
    <name type="scientific">Nocardia yunnanensis</name>
    <dbReference type="NCBI Taxonomy" id="2382165"/>
    <lineage>
        <taxon>Bacteria</taxon>
        <taxon>Bacillati</taxon>
        <taxon>Actinomycetota</taxon>
        <taxon>Actinomycetes</taxon>
        <taxon>Mycobacteriales</taxon>
        <taxon>Nocardiaceae</taxon>
        <taxon>Nocardia</taxon>
    </lineage>
</organism>
<evidence type="ECO:0008006" key="5">
    <source>
        <dbReference type="Google" id="ProtNLM"/>
    </source>
</evidence>
<keyword evidence="4" id="KW-1185">Reference proteome</keyword>
<dbReference type="Proteomes" id="UP000267164">
    <property type="component" value="Chromosome"/>
</dbReference>